<feature type="compositionally biased region" description="Low complexity" evidence="10">
    <location>
        <begin position="1"/>
        <end position="28"/>
    </location>
</feature>
<evidence type="ECO:0000313" key="12">
    <source>
        <dbReference type="Proteomes" id="UP001164459"/>
    </source>
</evidence>
<keyword evidence="6 9" id="KW-0865">Zymogen</keyword>
<evidence type="ECO:0000256" key="9">
    <source>
        <dbReference type="RuleBase" id="RU368036"/>
    </source>
</evidence>
<comment type="catalytic activity">
    <reaction evidence="1 9">
        <text>an S-substituted glutathione + H2O = an S-substituted L-cysteinylglycine + L-glutamate</text>
        <dbReference type="Rhea" id="RHEA:59468"/>
        <dbReference type="ChEBI" id="CHEBI:15377"/>
        <dbReference type="ChEBI" id="CHEBI:29985"/>
        <dbReference type="ChEBI" id="CHEBI:90779"/>
        <dbReference type="ChEBI" id="CHEBI:143103"/>
        <dbReference type="EC" id="3.4.19.13"/>
    </reaction>
</comment>
<gene>
    <name evidence="11" type="primary">ggt</name>
    <name evidence="11" type="ORF">O0S08_33195</name>
</gene>
<dbReference type="Gene3D" id="1.10.246.130">
    <property type="match status" value="1"/>
</dbReference>
<evidence type="ECO:0000256" key="4">
    <source>
        <dbReference type="ARBA" id="ARBA00022679"/>
    </source>
</evidence>
<evidence type="ECO:0000256" key="5">
    <source>
        <dbReference type="ARBA" id="ARBA00022801"/>
    </source>
</evidence>
<accession>A0ABY7GVZ9</accession>
<evidence type="ECO:0000256" key="6">
    <source>
        <dbReference type="ARBA" id="ARBA00023145"/>
    </source>
</evidence>
<comment type="pathway">
    <text evidence="9">Sulfur metabolism; glutathione metabolism.</text>
</comment>
<keyword evidence="9" id="KW-0317">Glutathione biosynthesis</keyword>
<sequence>MAAGESAEAGEPPLPDAWLPDDAGAPLAGPNPAFHGGVVTTTEPLAAEVGASILAAGGNAVDAAVAVQFMLNVVEPQSSGIGGGGFMMIHLAGWEPDETVVIDFRETAPAAVTPTMFATDHSHDVKSSSGYAVGVPGALKGMAHALETYGTRSLGELLDPAIAAAADGFEVSLRLAEETGSSRLKLEAGDAAYDAARAVFRPGGKRLDEGEVLTQPALARTFELIRQHGIDAFYDCEHPAGIAEAIVATQRATRASNAGGRGRMSCGDLESYEVRVRRPLIRSYHGYEVVTTPPPSSGGVAVLQMLGMLERFEIGSGGFRFGATNTLGVMMEAMRLAFADRAMWLGDPDFAYVPTTGLLNRTYVQSRSALISAGQRRASVSAGDPRLILPPPVATAKKLARPEWGQEVEGADTTHFTVIDGQGNAVSVSSTIERLWGTGLMVEGYGFMLNNQLTSFNDAPAASTSPYDPGSNDLAAGKRPRASISPMMVFLDGELVAAYGSPGGTGIISALLQVTLNLIDHRRSLKASITSPRIALDSAGSSADTDIEEGFSSAVRAELADIGYRFADVSDIGAVQAVVRYPRSGNQYGAADPRRIGGVAGLP</sequence>
<dbReference type="PANTHER" id="PTHR43199:SF1">
    <property type="entry name" value="GLUTATHIONE HYDROLASE PROENZYME"/>
    <property type="match status" value="1"/>
</dbReference>
<evidence type="ECO:0000256" key="2">
    <source>
        <dbReference type="ARBA" id="ARBA00001089"/>
    </source>
</evidence>
<dbReference type="InterPro" id="IPR029055">
    <property type="entry name" value="Ntn_hydrolases_N"/>
</dbReference>
<dbReference type="Pfam" id="PF01019">
    <property type="entry name" value="G_glu_transpept"/>
    <property type="match status" value="1"/>
</dbReference>
<keyword evidence="4 9" id="KW-0808">Transferase</keyword>
<comment type="similarity">
    <text evidence="3 9">Belongs to the gamma-glutamyltransferase family.</text>
</comment>
<dbReference type="InterPro" id="IPR043138">
    <property type="entry name" value="GGT_lsub"/>
</dbReference>
<dbReference type="PANTHER" id="PTHR43199">
    <property type="entry name" value="GLUTATHIONE HYDROLASE"/>
    <property type="match status" value="1"/>
</dbReference>
<evidence type="ECO:0000256" key="3">
    <source>
        <dbReference type="ARBA" id="ARBA00009381"/>
    </source>
</evidence>
<evidence type="ECO:0000256" key="8">
    <source>
        <dbReference type="ARBA" id="ARBA00047417"/>
    </source>
</evidence>
<evidence type="ECO:0000256" key="1">
    <source>
        <dbReference type="ARBA" id="ARBA00001049"/>
    </source>
</evidence>
<comment type="catalytic activity">
    <reaction evidence="8 9">
        <text>an N-terminal (5-L-glutamyl)-[peptide] + an alpha-amino acid = 5-L-glutamyl amino acid + an N-terminal L-alpha-aminoacyl-[peptide]</text>
        <dbReference type="Rhea" id="RHEA:23904"/>
        <dbReference type="Rhea" id="RHEA-COMP:9780"/>
        <dbReference type="Rhea" id="RHEA-COMP:9795"/>
        <dbReference type="ChEBI" id="CHEBI:77644"/>
        <dbReference type="ChEBI" id="CHEBI:78597"/>
        <dbReference type="ChEBI" id="CHEBI:78599"/>
        <dbReference type="ChEBI" id="CHEBI:78608"/>
        <dbReference type="EC" id="2.3.2.2"/>
    </reaction>
</comment>
<name>A0ABY7GVZ9_9BACT</name>
<reference evidence="11" key="1">
    <citation type="submission" date="2022-11" db="EMBL/GenBank/DDBJ databases">
        <title>Minimal conservation of predation-associated metabolite biosynthetic gene clusters underscores biosynthetic potential of Myxococcota including descriptions for ten novel species: Archangium lansinium sp. nov., Myxococcus landrumus sp. nov., Nannocystis bai.</title>
        <authorList>
            <person name="Ahearne A."/>
            <person name="Stevens C."/>
            <person name="Dowd S."/>
        </authorList>
    </citation>
    <scope>NUCLEOTIDE SEQUENCE</scope>
    <source>
        <strain evidence="11">Fl3</strain>
    </source>
</reference>
<feature type="region of interest" description="Disordered" evidence="10">
    <location>
        <begin position="1"/>
        <end position="35"/>
    </location>
</feature>
<keyword evidence="12" id="KW-1185">Reference proteome</keyword>
<organism evidence="11 12">
    <name type="scientific">Nannocystis punicea</name>
    <dbReference type="NCBI Taxonomy" id="2995304"/>
    <lineage>
        <taxon>Bacteria</taxon>
        <taxon>Pseudomonadati</taxon>
        <taxon>Myxococcota</taxon>
        <taxon>Polyangia</taxon>
        <taxon>Nannocystales</taxon>
        <taxon>Nannocystaceae</taxon>
        <taxon>Nannocystis</taxon>
    </lineage>
</organism>
<dbReference type="PRINTS" id="PR01210">
    <property type="entry name" value="GGTRANSPTASE"/>
</dbReference>
<comment type="subunit">
    <text evidence="9">This enzyme consists of two polypeptide chains, which are synthesized in precursor form from a single polypeptide.</text>
</comment>
<dbReference type="EC" id="3.4.19.13" evidence="9"/>
<dbReference type="InterPro" id="IPR043137">
    <property type="entry name" value="GGT_ssub_C"/>
</dbReference>
<evidence type="ECO:0000313" key="11">
    <source>
        <dbReference type="EMBL" id="WAS91070.1"/>
    </source>
</evidence>
<dbReference type="EMBL" id="CP114040">
    <property type="protein sequence ID" value="WAS91070.1"/>
    <property type="molecule type" value="Genomic_DNA"/>
</dbReference>
<evidence type="ECO:0000256" key="7">
    <source>
        <dbReference type="ARBA" id="ARBA00023315"/>
    </source>
</evidence>
<keyword evidence="7 9" id="KW-0012">Acyltransferase</keyword>
<dbReference type="EC" id="2.3.2.2" evidence="9"/>
<dbReference type="InterPro" id="IPR051792">
    <property type="entry name" value="GGT_bact"/>
</dbReference>
<dbReference type="InterPro" id="IPR000101">
    <property type="entry name" value="GGT_peptidase"/>
</dbReference>
<dbReference type="NCBIfam" id="TIGR00066">
    <property type="entry name" value="g_glut_trans"/>
    <property type="match status" value="1"/>
</dbReference>
<keyword evidence="5 9" id="KW-0378">Hydrolase</keyword>
<comment type="PTM">
    <text evidence="9">Cleaved by autocatalysis into a large and a small subunit.</text>
</comment>
<evidence type="ECO:0000256" key="10">
    <source>
        <dbReference type="SAM" id="MobiDB-lite"/>
    </source>
</evidence>
<comment type="catalytic activity">
    <reaction evidence="2 9">
        <text>glutathione + H2O = L-cysteinylglycine + L-glutamate</text>
        <dbReference type="Rhea" id="RHEA:28807"/>
        <dbReference type="ChEBI" id="CHEBI:15377"/>
        <dbReference type="ChEBI" id="CHEBI:29985"/>
        <dbReference type="ChEBI" id="CHEBI:57925"/>
        <dbReference type="ChEBI" id="CHEBI:61694"/>
        <dbReference type="EC" id="3.4.19.13"/>
    </reaction>
</comment>
<dbReference type="Proteomes" id="UP001164459">
    <property type="component" value="Chromosome"/>
</dbReference>
<proteinExistence type="inferred from homology"/>
<dbReference type="RefSeq" id="WP_269033434.1">
    <property type="nucleotide sequence ID" value="NZ_CP114040.1"/>
</dbReference>
<dbReference type="Gene3D" id="3.60.20.40">
    <property type="match status" value="1"/>
</dbReference>
<dbReference type="SUPFAM" id="SSF56235">
    <property type="entry name" value="N-terminal nucleophile aminohydrolases (Ntn hydrolases)"/>
    <property type="match status" value="1"/>
</dbReference>
<protein>
    <recommendedName>
        <fullName evidence="9">Glutathione hydrolase proenzyme</fullName>
        <ecNumber evidence="9">2.3.2.2</ecNumber>
        <ecNumber evidence="9">3.4.19.13</ecNumber>
    </recommendedName>
    <component>
        <recommendedName>
            <fullName evidence="9">Glutathione hydrolase large chain</fullName>
        </recommendedName>
    </component>
    <component>
        <recommendedName>
            <fullName evidence="9">Glutathione hydrolase small chain</fullName>
        </recommendedName>
    </component>
</protein>
<dbReference type="GO" id="GO:0103068">
    <property type="term" value="F:leukotriene C4 gamma-glutamyl transferase activity"/>
    <property type="evidence" value="ECO:0007669"/>
    <property type="project" value="UniProtKB-EC"/>
</dbReference>